<accession>A0AAD4JYX9</accession>
<keyword evidence="3" id="KW-1185">Reference proteome</keyword>
<sequence>NCDMNAPAEPLQFRTASNRTLDLTEELRQRAAMLMADLEAVEEASNALYEIKSKAISESVQFRSASNKTIEVSNEMQQAAKFLLADIEMGNAVRSENDYIQSRNTSMTREDDTKTNASILEERNRLSGYDLPPSEDKNYTTTLTVSENTENRRNTLIPSEDGQKNTDQTQCLLSSATPQPTKLAAQCNLAFETPKCTPELQVSLTQLSEISPLDNATKSSIITRRNLLSLNKRRKSKKDAENVDASQTPMRQCFTPMATATSTPMPSRQEKRKEPQDNLQCNNKERRYSQDSPNVQRERVGKRRSEEALSPIYAPTNKTRRLGLSRIRNKSTHNI</sequence>
<dbReference type="Proteomes" id="UP001200034">
    <property type="component" value="Unassembled WGS sequence"/>
</dbReference>
<evidence type="ECO:0000256" key="1">
    <source>
        <dbReference type="SAM" id="MobiDB-lite"/>
    </source>
</evidence>
<dbReference type="EMBL" id="JAJJHW010002585">
    <property type="protein sequence ID" value="KAH8370216.1"/>
    <property type="molecule type" value="Genomic_DNA"/>
</dbReference>
<reference evidence="2" key="1">
    <citation type="journal article" date="2021" name="Mol. Ecol. Resour.">
        <title>Phylogenomic analyses of the genus Drosophila reveals genomic signals of climate adaptation.</title>
        <authorList>
            <person name="Li F."/>
            <person name="Rane R.V."/>
            <person name="Luria V."/>
            <person name="Xiong Z."/>
            <person name="Chen J."/>
            <person name="Li Z."/>
            <person name="Catullo R.A."/>
            <person name="Griffin P.C."/>
            <person name="Schiffer M."/>
            <person name="Pearce S."/>
            <person name="Lee S.F."/>
            <person name="McElroy K."/>
            <person name="Stocker A."/>
            <person name="Shirriffs J."/>
            <person name="Cockerell F."/>
            <person name="Coppin C."/>
            <person name="Sgro C.M."/>
            <person name="Karger A."/>
            <person name="Cain J.W."/>
            <person name="Weber J.A."/>
            <person name="Santpere G."/>
            <person name="Kirschner M.W."/>
            <person name="Hoffmann A.A."/>
            <person name="Oakeshott J.G."/>
            <person name="Zhang G."/>
        </authorList>
    </citation>
    <scope>NUCLEOTIDE SEQUENCE</scope>
    <source>
        <strain evidence="2">BGI-SZ-2011g</strain>
    </source>
</reference>
<protein>
    <submittedName>
        <fullName evidence="2">Uncharacterized protein</fullName>
    </submittedName>
</protein>
<dbReference type="AlphaFoldDB" id="A0AAD4JYX9"/>
<comment type="caution">
    <text evidence="2">The sequence shown here is derived from an EMBL/GenBank/DDBJ whole genome shotgun (WGS) entry which is preliminary data.</text>
</comment>
<feature type="non-terminal residue" evidence="2">
    <location>
        <position position="1"/>
    </location>
</feature>
<proteinExistence type="predicted"/>
<evidence type="ECO:0000313" key="2">
    <source>
        <dbReference type="EMBL" id="KAH8370216.1"/>
    </source>
</evidence>
<evidence type="ECO:0000313" key="3">
    <source>
        <dbReference type="Proteomes" id="UP001200034"/>
    </source>
</evidence>
<feature type="region of interest" description="Disordered" evidence="1">
    <location>
        <begin position="232"/>
        <end position="317"/>
    </location>
</feature>
<organism evidence="2 3">
    <name type="scientific">Drosophila rubida</name>
    <dbReference type="NCBI Taxonomy" id="30044"/>
    <lineage>
        <taxon>Eukaryota</taxon>
        <taxon>Metazoa</taxon>
        <taxon>Ecdysozoa</taxon>
        <taxon>Arthropoda</taxon>
        <taxon>Hexapoda</taxon>
        <taxon>Insecta</taxon>
        <taxon>Pterygota</taxon>
        <taxon>Neoptera</taxon>
        <taxon>Endopterygota</taxon>
        <taxon>Diptera</taxon>
        <taxon>Brachycera</taxon>
        <taxon>Muscomorpha</taxon>
        <taxon>Ephydroidea</taxon>
        <taxon>Drosophilidae</taxon>
        <taxon>Drosophila</taxon>
    </lineage>
</organism>
<feature type="compositionally biased region" description="Low complexity" evidence="1">
    <location>
        <begin position="255"/>
        <end position="267"/>
    </location>
</feature>
<gene>
    <name evidence="2" type="ORF">KR093_002662</name>
</gene>
<feature type="region of interest" description="Disordered" evidence="1">
    <location>
        <begin position="145"/>
        <end position="168"/>
    </location>
</feature>
<name>A0AAD4JYX9_9MUSC</name>
<feature type="compositionally biased region" description="Basic and acidic residues" evidence="1">
    <location>
        <begin position="296"/>
        <end position="307"/>
    </location>
</feature>